<evidence type="ECO:0000313" key="2">
    <source>
        <dbReference type="Proteomes" id="UP000236003"/>
    </source>
</evidence>
<protein>
    <submittedName>
        <fullName evidence="1">Uncharacterized protein</fullName>
    </submittedName>
</protein>
<evidence type="ECO:0000313" key="1">
    <source>
        <dbReference type="EMBL" id="PNF58019.1"/>
    </source>
</evidence>
<dbReference type="RefSeq" id="WP_102821400.1">
    <property type="nucleotide sequence ID" value="NZ_JAMOHR010000017.1"/>
</dbReference>
<comment type="caution">
    <text evidence="1">The sequence shown here is derived from an EMBL/GenBank/DDBJ whole genome shotgun (WGS) entry which is preliminary data.</text>
</comment>
<accession>A0A2N8RAB0</accession>
<dbReference type="AlphaFoldDB" id="A0A2N8RAB0"/>
<organism evidence="1 2">
    <name type="scientific">Stutzerimonas stutzeri</name>
    <name type="common">Pseudomonas stutzeri</name>
    <dbReference type="NCBI Taxonomy" id="316"/>
    <lineage>
        <taxon>Bacteria</taxon>
        <taxon>Pseudomonadati</taxon>
        <taxon>Pseudomonadota</taxon>
        <taxon>Gammaproteobacteria</taxon>
        <taxon>Pseudomonadales</taxon>
        <taxon>Pseudomonadaceae</taxon>
        <taxon>Stutzerimonas</taxon>
    </lineage>
</organism>
<proteinExistence type="predicted"/>
<reference evidence="1 2" key="1">
    <citation type="submission" date="2018-01" db="EMBL/GenBank/DDBJ databases">
        <title>Denitrification phenotypes of diverse strains of Pseudomonas stutzeri.</title>
        <authorList>
            <person name="Milligan D.A."/>
            <person name="Bergaust L."/>
            <person name="Bakken L.R."/>
            <person name="Frostegard A."/>
        </authorList>
    </citation>
    <scope>NUCLEOTIDE SEQUENCE [LARGE SCALE GENOMIC DNA]</scope>
    <source>
        <strain evidence="1 2">CCUG 44592</strain>
    </source>
</reference>
<dbReference type="EMBL" id="POUM01000018">
    <property type="protein sequence ID" value="PNF58019.1"/>
    <property type="molecule type" value="Genomic_DNA"/>
</dbReference>
<dbReference type="Proteomes" id="UP000236003">
    <property type="component" value="Unassembled WGS sequence"/>
</dbReference>
<sequence>MLAQSAIVIHRIASAEAHPTSFFAMRVESSTSGGVWFGHLLEISMSLNPVALNVVDACAIRTVVVRGQQVAAAGYYFGYWFSHRRA</sequence>
<name>A0A2N8RAB0_STUST</name>
<gene>
    <name evidence="1" type="ORF">CXK99_18415</name>
</gene>